<dbReference type="EMBL" id="VSSQ01109719">
    <property type="protein sequence ID" value="MPN47880.1"/>
    <property type="molecule type" value="Genomic_DNA"/>
</dbReference>
<name>A0A645I9U7_9ZZZZ</name>
<evidence type="ECO:0000259" key="1">
    <source>
        <dbReference type="Pfam" id="PF14206"/>
    </source>
</evidence>
<organism evidence="2">
    <name type="scientific">bioreactor metagenome</name>
    <dbReference type="NCBI Taxonomy" id="1076179"/>
    <lineage>
        <taxon>unclassified sequences</taxon>
        <taxon>metagenomes</taxon>
        <taxon>ecological metagenomes</taxon>
    </lineage>
</organism>
<dbReference type="Pfam" id="PF14206">
    <property type="entry name" value="Cys_rich_CPCC"/>
    <property type="match status" value="1"/>
</dbReference>
<proteinExistence type="predicted"/>
<sequence length="111" mass="12588">MGGRGAKTGYLDKNQHIFEYEADKLREVVRTGQAIGKTLQRPEKEAIPFRECCCCKLITLPLEMEYTKCCVCGWIDDPFQNGNPDNPNGRNGLSLNEAKENYKRFGTTKPK</sequence>
<accession>A0A645I9U7</accession>
<protein>
    <recommendedName>
        <fullName evidence="1">Cysteine-rich CPCC domain-containing protein</fullName>
    </recommendedName>
</protein>
<comment type="caution">
    <text evidence="2">The sequence shown here is derived from an EMBL/GenBank/DDBJ whole genome shotgun (WGS) entry which is preliminary data.</text>
</comment>
<feature type="domain" description="Cysteine-rich CPCC" evidence="1">
    <location>
        <begin position="51"/>
        <end position="109"/>
    </location>
</feature>
<dbReference type="InterPro" id="IPR025983">
    <property type="entry name" value="Cys_rich_CPCC"/>
</dbReference>
<gene>
    <name evidence="2" type="ORF">SDC9_195484</name>
</gene>
<reference evidence="2" key="1">
    <citation type="submission" date="2019-08" db="EMBL/GenBank/DDBJ databases">
        <authorList>
            <person name="Kucharzyk K."/>
            <person name="Murdoch R.W."/>
            <person name="Higgins S."/>
            <person name="Loffler F."/>
        </authorList>
    </citation>
    <scope>NUCLEOTIDE SEQUENCE</scope>
</reference>
<dbReference type="AlphaFoldDB" id="A0A645I9U7"/>
<evidence type="ECO:0000313" key="2">
    <source>
        <dbReference type="EMBL" id="MPN47880.1"/>
    </source>
</evidence>